<comment type="caution">
    <text evidence="1">The sequence shown here is derived from an EMBL/GenBank/DDBJ whole genome shotgun (WGS) entry which is preliminary data.</text>
</comment>
<proteinExistence type="predicted"/>
<gene>
    <name evidence="1" type="ORF">HOLleu_38616</name>
</gene>
<name>A0A9Q1BCD3_HOLLE</name>
<keyword evidence="2" id="KW-1185">Reference proteome</keyword>
<evidence type="ECO:0000313" key="1">
    <source>
        <dbReference type="EMBL" id="KAJ8021425.1"/>
    </source>
</evidence>
<evidence type="ECO:0000313" key="2">
    <source>
        <dbReference type="Proteomes" id="UP001152320"/>
    </source>
</evidence>
<sequence length="74" mass="8439">MESSREFNFNAAFLEFSRRNCLRKATLLRNIGIVCYFTTVHARNVLVIARLCALEVSIKERSRNCSTVCTGSFC</sequence>
<reference evidence="1" key="1">
    <citation type="submission" date="2021-10" db="EMBL/GenBank/DDBJ databases">
        <title>Tropical sea cucumber genome reveals ecological adaptation and Cuvierian tubules defense mechanism.</title>
        <authorList>
            <person name="Chen T."/>
        </authorList>
    </citation>
    <scope>NUCLEOTIDE SEQUENCE</scope>
    <source>
        <strain evidence="1">Nanhai2018</strain>
        <tissue evidence="1">Muscle</tissue>
    </source>
</reference>
<dbReference type="EMBL" id="JAIZAY010000021">
    <property type="protein sequence ID" value="KAJ8021425.1"/>
    <property type="molecule type" value="Genomic_DNA"/>
</dbReference>
<dbReference type="AlphaFoldDB" id="A0A9Q1BCD3"/>
<protein>
    <submittedName>
        <fullName evidence="1">Uncharacterized protein</fullName>
    </submittedName>
</protein>
<accession>A0A9Q1BCD3</accession>
<dbReference type="Proteomes" id="UP001152320">
    <property type="component" value="Chromosome 21"/>
</dbReference>
<organism evidence="1 2">
    <name type="scientific">Holothuria leucospilota</name>
    <name type="common">Black long sea cucumber</name>
    <name type="synonym">Mertensiothuria leucospilota</name>
    <dbReference type="NCBI Taxonomy" id="206669"/>
    <lineage>
        <taxon>Eukaryota</taxon>
        <taxon>Metazoa</taxon>
        <taxon>Echinodermata</taxon>
        <taxon>Eleutherozoa</taxon>
        <taxon>Echinozoa</taxon>
        <taxon>Holothuroidea</taxon>
        <taxon>Aspidochirotacea</taxon>
        <taxon>Aspidochirotida</taxon>
        <taxon>Holothuriidae</taxon>
        <taxon>Holothuria</taxon>
    </lineage>
</organism>